<gene>
    <name evidence="10" type="ordered locus">Hore_18690</name>
</gene>
<evidence type="ECO:0000256" key="5">
    <source>
        <dbReference type="ARBA" id="ARBA00022692"/>
    </source>
</evidence>
<evidence type="ECO:0000313" key="11">
    <source>
        <dbReference type="Proteomes" id="UP000000719"/>
    </source>
</evidence>
<protein>
    <submittedName>
        <fullName evidence="10">Type II secretion system protein</fullName>
    </submittedName>
</protein>
<evidence type="ECO:0000256" key="2">
    <source>
        <dbReference type="ARBA" id="ARBA00005745"/>
    </source>
</evidence>
<evidence type="ECO:0000313" key="10">
    <source>
        <dbReference type="EMBL" id="ACL70618.1"/>
    </source>
</evidence>
<feature type="domain" description="Type II secretion system protein GspF" evidence="9">
    <location>
        <begin position="280"/>
        <end position="401"/>
    </location>
</feature>
<dbReference type="FunFam" id="1.20.81.30:FF:000001">
    <property type="entry name" value="Type II secretion system protein F"/>
    <property type="match status" value="1"/>
</dbReference>
<keyword evidence="5 8" id="KW-0812">Transmembrane</keyword>
<evidence type="ECO:0000256" key="3">
    <source>
        <dbReference type="ARBA" id="ARBA00022475"/>
    </source>
</evidence>
<dbReference type="GO" id="GO:0005886">
    <property type="term" value="C:plasma membrane"/>
    <property type="evidence" value="ECO:0007669"/>
    <property type="project" value="UniProtKB-SubCell"/>
</dbReference>
<reference evidence="10 11" key="1">
    <citation type="journal article" date="2009" name="PLoS ONE">
        <title>Genome analysis of the anaerobic thermohalophilic bacterium Halothermothrix orenii.</title>
        <authorList>
            <person name="Mavromatis K."/>
            <person name="Ivanova N."/>
            <person name="Anderson I."/>
            <person name="Lykidis A."/>
            <person name="Hooper S.D."/>
            <person name="Sun H."/>
            <person name="Kunin V."/>
            <person name="Lapidus A."/>
            <person name="Hugenholtz P."/>
            <person name="Patel B."/>
            <person name="Kyrpides N.C."/>
        </authorList>
    </citation>
    <scope>NUCLEOTIDE SEQUENCE [LARGE SCALE GENOMIC DNA]</scope>
    <source>
        <strain evidence="11">H 168 / OCM 544 / DSM 9562</strain>
    </source>
</reference>
<feature type="transmembrane region" description="Helical" evidence="8">
    <location>
        <begin position="176"/>
        <end position="198"/>
    </location>
</feature>
<dbReference type="InterPro" id="IPR003004">
    <property type="entry name" value="GspF/PilC"/>
</dbReference>
<evidence type="ECO:0000256" key="8">
    <source>
        <dbReference type="SAM" id="Phobius"/>
    </source>
</evidence>
<dbReference type="RefSeq" id="WP_015923587.1">
    <property type="nucleotide sequence ID" value="NC_011899.1"/>
</dbReference>
<evidence type="ECO:0000256" key="1">
    <source>
        <dbReference type="ARBA" id="ARBA00004429"/>
    </source>
</evidence>
<dbReference type="PRINTS" id="PR00812">
    <property type="entry name" value="BCTERIALGSPF"/>
</dbReference>
<dbReference type="InterPro" id="IPR042094">
    <property type="entry name" value="T2SS_GspF_sf"/>
</dbReference>
<accession>B8CZ99</accession>
<name>B8CZ99_HALOH</name>
<keyword evidence="4" id="KW-0997">Cell inner membrane</keyword>
<dbReference type="AlphaFoldDB" id="B8CZ99"/>
<dbReference type="Gene3D" id="1.20.81.30">
    <property type="entry name" value="Type II secretion system (T2SS), domain F"/>
    <property type="match status" value="2"/>
</dbReference>
<dbReference type="Proteomes" id="UP000000719">
    <property type="component" value="Chromosome"/>
</dbReference>
<feature type="transmembrane region" description="Helical" evidence="8">
    <location>
        <begin position="229"/>
        <end position="248"/>
    </location>
</feature>
<evidence type="ECO:0000256" key="6">
    <source>
        <dbReference type="ARBA" id="ARBA00022989"/>
    </source>
</evidence>
<dbReference type="InterPro" id="IPR018076">
    <property type="entry name" value="T2SS_GspF_dom"/>
</dbReference>
<evidence type="ECO:0000256" key="7">
    <source>
        <dbReference type="ARBA" id="ARBA00023136"/>
    </source>
</evidence>
<keyword evidence="3" id="KW-1003">Cell membrane</keyword>
<dbReference type="HOGENOM" id="CLU_035032_2_2_9"/>
<evidence type="ECO:0000259" key="9">
    <source>
        <dbReference type="Pfam" id="PF00482"/>
    </source>
</evidence>
<dbReference type="KEGG" id="hor:Hore_18690"/>
<evidence type="ECO:0000256" key="4">
    <source>
        <dbReference type="ARBA" id="ARBA00022519"/>
    </source>
</evidence>
<comment type="subcellular location">
    <subcellularLocation>
        <location evidence="1">Cell inner membrane</location>
        <topology evidence="1">Multi-pass membrane protein</topology>
    </subcellularLocation>
</comment>
<sequence>MAEFIYEALTENGEVTTGSIKARSRKEALELLNDRRLYPVSLGYVHSKRNTEEEQRSKSTGLLFNYGNKQDNLILFTRQLGNMLGAGIQLSEAVRVIGSLLNPGEFKDIVLIIYDLLKEGQEFSHILERFPRIFSSAYINMIRAGEESGSIGVVCRRIAGHLEESRKLKRFVISSLIYPVVLFCVSVIAIIVMFVFVLPRFLDIYRYYGHSLPWTTELLLNINRFLSDYGLYLIFFIIMCLVTIWFYYRSEGGKHHLDNLILKVPLVKRLILLLYTARIARNMGIMLESGVPLLKAIDIASSVTGNEIFHQALQEARQAVKKGGHLSGALDRSGMFPELFVYMVGVGEETGKLTEMLLDVARNFEEEYRELLQRFMKLFEPLLILFMGLVIGFIVISMLLPILGINTITF</sequence>
<dbReference type="STRING" id="373903.Hore_18690"/>
<keyword evidence="7 8" id="KW-0472">Membrane</keyword>
<keyword evidence="6 8" id="KW-1133">Transmembrane helix</keyword>
<dbReference type="eggNOG" id="COG1459">
    <property type="taxonomic scope" value="Bacteria"/>
</dbReference>
<feature type="domain" description="Type II secretion system protein GspF" evidence="9">
    <location>
        <begin position="76"/>
        <end position="199"/>
    </location>
</feature>
<dbReference type="EMBL" id="CP001098">
    <property type="protein sequence ID" value="ACL70618.1"/>
    <property type="molecule type" value="Genomic_DNA"/>
</dbReference>
<dbReference type="OrthoDB" id="9805682at2"/>
<proteinExistence type="inferred from homology"/>
<dbReference type="Pfam" id="PF00482">
    <property type="entry name" value="T2SSF"/>
    <property type="match status" value="2"/>
</dbReference>
<dbReference type="PANTHER" id="PTHR30012">
    <property type="entry name" value="GENERAL SECRETION PATHWAY PROTEIN"/>
    <property type="match status" value="1"/>
</dbReference>
<organism evidence="10 11">
    <name type="scientific">Halothermothrix orenii (strain H 168 / OCM 544 / DSM 9562)</name>
    <dbReference type="NCBI Taxonomy" id="373903"/>
    <lineage>
        <taxon>Bacteria</taxon>
        <taxon>Bacillati</taxon>
        <taxon>Bacillota</taxon>
        <taxon>Clostridia</taxon>
        <taxon>Halanaerobiales</taxon>
        <taxon>Halothermotrichaceae</taxon>
        <taxon>Halothermothrix</taxon>
    </lineage>
</organism>
<keyword evidence="11" id="KW-1185">Reference proteome</keyword>
<feature type="transmembrane region" description="Helical" evidence="8">
    <location>
        <begin position="382"/>
        <end position="405"/>
    </location>
</feature>
<dbReference type="PANTHER" id="PTHR30012:SF0">
    <property type="entry name" value="TYPE II SECRETION SYSTEM PROTEIN F-RELATED"/>
    <property type="match status" value="1"/>
</dbReference>
<comment type="similarity">
    <text evidence="2">Belongs to the GSP F family.</text>
</comment>